<keyword evidence="3" id="KW-0407">Ion channel</keyword>
<feature type="transmembrane region" description="Helical" evidence="1">
    <location>
        <begin position="422"/>
        <end position="442"/>
    </location>
</feature>
<dbReference type="EMBL" id="JACKXD010000006">
    <property type="protein sequence ID" value="MBB6647639.1"/>
    <property type="molecule type" value="Genomic_DNA"/>
</dbReference>
<comment type="caution">
    <text evidence="3">The sequence shown here is derived from an EMBL/GenBank/DDBJ whole genome shotgun (WGS) entry which is preliminary data.</text>
</comment>
<keyword evidence="4" id="KW-1185">Reference proteome</keyword>
<evidence type="ECO:0000256" key="1">
    <source>
        <dbReference type="SAM" id="Phobius"/>
    </source>
</evidence>
<accession>A0A7J9SN63</accession>
<sequence length="480" mass="51912">MFHLHPEDRTAADVTGADLRAAVVADLDADDPARRDYVDVHLPELDLSALVVDGDDVGHLTFRDVTVDGTLDLTGAVVRHPIAIEDAEIGRLVADRASFEMEVTVEESVIGKSAGGTALRAHRGSFDRSFQIAATRFEGRVDLAAGRVVGWLSFDDTTVVGGAHFPNLAVGTAQFVSTTFESGAEFAGTTADLVTFQDVAVSEDAPLELAEGRFEELRVRPAGDLRCRLAEATVSAGRLDQPDEGVAAYDLTDATVGDVDIDCDADSFDRYRFYRTGFDDFPFASYHTVLRDNRWHIHEYVHEPEQPVTVEGLEQTYLEAKQGAADVGDSETGSMFFVRELRYRRRRYAAHARAATHSTSHRVDAAARWVTNGFLDLIAGYGERPQRTAFLALAVILGCAAAFPATEGLVAGDEVVTYASHGVAAVVDSLYFSIVTFATLGLGDVHPIGTLGRFIAAFEGLVGAFLTAVFVFSLGRRVTR</sequence>
<dbReference type="SUPFAM" id="SSF81324">
    <property type="entry name" value="Voltage-gated potassium channels"/>
    <property type="match status" value="1"/>
</dbReference>
<dbReference type="AlphaFoldDB" id="A0A7J9SN63"/>
<feature type="transmembrane region" description="Helical" evidence="1">
    <location>
        <begin position="389"/>
        <end position="410"/>
    </location>
</feature>
<keyword evidence="3" id="KW-0813">Transport</keyword>
<keyword evidence="1" id="KW-0472">Membrane</keyword>
<keyword evidence="1" id="KW-1133">Transmembrane helix</keyword>
<gene>
    <name evidence="3" type="ORF">H5V44_15340</name>
</gene>
<evidence type="ECO:0000313" key="4">
    <source>
        <dbReference type="Proteomes" id="UP000546257"/>
    </source>
</evidence>
<feature type="domain" description="Potassium channel" evidence="2">
    <location>
        <begin position="424"/>
        <end position="479"/>
    </location>
</feature>
<dbReference type="Proteomes" id="UP000546257">
    <property type="component" value="Unassembled WGS sequence"/>
</dbReference>
<evidence type="ECO:0000313" key="3">
    <source>
        <dbReference type="EMBL" id="MBB6647639.1"/>
    </source>
</evidence>
<evidence type="ECO:0000259" key="2">
    <source>
        <dbReference type="Pfam" id="PF07885"/>
    </source>
</evidence>
<dbReference type="GO" id="GO:0034220">
    <property type="term" value="P:monoatomic ion transmembrane transport"/>
    <property type="evidence" value="ECO:0007669"/>
    <property type="project" value="UniProtKB-KW"/>
</dbReference>
<keyword evidence="3" id="KW-0406">Ion transport</keyword>
<keyword evidence="1" id="KW-0812">Transmembrane</keyword>
<dbReference type="Pfam" id="PF07885">
    <property type="entry name" value="Ion_trans_2"/>
    <property type="match status" value="1"/>
</dbReference>
<reference evidence="3 4" key="1">
    <citation type="submission" date="2020-08" db="EMBL/GenBank/DDBJ databases">
        <authorList>
            <person name="Seo M.-J."/>
        </authorList>
    </citation>
    <scope>NUCLEOTIDE SEQUENCE [LARGE SCALE GENOMIC DNA]</scope>
    <source>
        <strain evidence="3 4">MBLA0160</strain>
    </source>
</reference>
<protein>
    <submittedName>
        <fullName evidence="3">Two pore domain potassium channel family protein</fullName>
    </submittedName>
</protein>
<dbReference type="InterPro" id="IPR013099">
    <property type="entry name" value="K_chnl_dom"/>
</dbReference>
<organism evidence="3 4">
    <name type="scientific">Halobellus ruber</name>
    <dbReference type="NCBI Taxonomy" id="2761102"/>
    <lineage>
        <taxon>Archaea</taxon>
        <taxon>Methanobacteriati</taxon>
        <taxon>Methanobacteriota</taxon>
        <taxon>Stenosarchaea group</taxon>
        <taxon>Halobacteria</taxon>
        <taxon>Halobacteriales</taxon>
        <taxon>Haloferacaceae</taxon>
        <taxon>Halobellus</taxon>
    </lineage>
</organism>
<feature type="transmembrane region" description="Helical" evidence="1">
    <location>
        <begin position="454"/>
        <end position="474"/>
    </location>
</feature>
<proteinExistence type="predicted"/>
<dbReference type="Gene3D" id="1.10.287.70">
    <property type="match status" value="1"/>
</dbReference>
<name>A0A7J9SN63_9EURY</name>